<dbReference type="Gene3D" id="3.30.360.10">
    <property type="entry name" value="Dihydrodipicolinate Reductase, domain 2"/>
    <property type="match status" value="1"/>
</dbReference>
<dbReference type="PANTHER" id="PTHR43377:SF1">
    <property type="entry name" value="BILIVERDIN REDUCTASE A"/>
    <property type="match status" value="1"/>
</dbReference>
<dbReference type="InterPro" id="IPR036291">
    <property type="entry name" value="NAD(P)-bd_dom_sf"/>
</dbReference>
<dbReference type="Proteomes" id="UP000784128">
    <property type="component" value="Unassembled WGS sequence"/>
</dbReference>
<dbReference type="RefSeq" id="WP_214297060.1">
    <property type="nucleotide sequence ID" value="NZ_JAHDYS010000004.1"/>
</dbReference>
<keyword evidence="4" id="KW-1185">Reference proteome</keyword>
<evidence type="ECO:0000259" key="2">
    <source>
        <dbReference type="Pfam" id="PF22725"/>
    </source>
</evidence>
<dbReference type="Pfam" id="PF01408">
    <property type="entry name" value="GFO_IDH_MocA"/>
    <property type="match status" value="1"/>
</dbReference>
<accession>A0ABS5U6R5</accession>
<dbReference type="Gene3D" id="3.40.50.720">
    <property type="entry name" value="NAD(P)-binding Rossmann-like Domain"/>
    <property type="match status" value="1"/>
</dbReference>
<dbReference type="PANTHER" id="PTHR43377">
    <property type="entry name" value="BILIVERDIN REDUCTASE A"/>
    <property type="match status" value="1"/>
</dbReference>
<dbReference type="InterPro" id="IPR055170">
    <property type="entry name" value="GFO_IDH_MocA-like_dom"/>
</dbReference>
<dbReference type="SUPFAM" id="SSF55347">
    <property type="entry name" value="Glyceraldehyde-3-phosphate dehydrogenase-like, C-terminal domain"/>
    <property type="match status" value="1"/>
</dbReference>
<name>A0ABS5U6R5_9BACT</name>
<reference evidence="3 4" key="1">
    <citation type="submission" date="2021-05" db="EMBL/GenBank/DDBJ databases">
        <title>The draft genome of Geobacter chapellei DSM 13688.</title>
        <authorList>
            <person name="Xu Z."/>
            <person name="Masuda Y."/>
            <person name="Itoh H."/>
            <person name="Senoo K."/>
        </authorList>
    </citation>
    <scope>NUCLEOTIDE SEQUENCE [LARGE SCALE GENOMIC DNA]</scope>
    <source>
        <strain evidence="3 4">DSM 13688</strain>
    </source>
</reference>
<feature type="domain" description="GFO/IDH/MocA-like oxidoreductase" evidence="2">
    <location>
        <begin position="157"/>
        <end position="226"/>
    </location>
</feature>
<feature type="domain" description="Gfo/Idh/MocA-like oxidoreductase N-terminal" evidence="1">
    <location>
        <begin position="4"/>
        <end position="120"/>
    </location>
</feature>
<gene>
    <name evidence="3" type="ORF">KJB30_06145</name>
</gene>
<organism evidence="3 4">
    <name type="scientific">Pelotalea chapellei</name>
    <dbReference type="NCBI Taxonomy" id="44671"/>
    <lineage>
        <taxon>Bacteria</taxon>
        <taxon>Pseudomonadati</taxon>
        <taxon>Thermodesulfobacteriota</taxon>
        <taxon>Desulfuromonadia</taxon>
        <taxon>Geobacterales</taxon>
        <taxon>Geobacteraceae</taxon>
        <taxon>Pelotalea</taxon>
    </lineage>
</organism>
<dbReference type="InterPro" id="IPR000683">
    <property type="entry name" value="Gfo/Idh/MocA-like_OxRdtase_N"/>
</dbReference>
<dbReference type="EMBL" id="JAHDYS010000004">
    <property type="protein sequence ID" value="MBT1071353.1"/>
    <property type="molecule type" value="Genomic_DNA"/>
</dbReference>
<dbReference type="Pfam" id="PF22725">
    <property type="entry name" value="GFO_IDH_MocA_C3"/>
    <property type="match status" value="1"/>
</dbReference>
<comment type="caution">
    <text evidence="3">The sequence shown here is derived from an EMBL/GenBank/DDBJ whole genome shotgun (WGS) entry which is preliminary data.</text>
</comment>
<dbReference type="InterPro" id="IPR051450">
    <property type="entry name" value="Gfo/Idh/MocA_Oxidoreductases"/>
</dbReference>
<evidence type="ECO:0000313" key="3">
    <source>
        <dbReference type="EMBL" id="MBT1071353.1"/>
    </source>
</evidence>
<evidence type="ECO:0000313" key="4">
    <source>
        <dbReference type="Proteomes" id="UP000784128"/>
    </source>
</evidence>
<proteinExistence type="predicted"/>
<protein>
    <submittedName>
        <fullName evidence="3">Gfo/Idh/MocA family oxidoreductase</fullName>
    </submittedName>
</protein>
<evidence type="ECO:0000259" key="1">
    <source>
        <dbReference type="Pfam" id="PF01408"/>
    </source>
</evidence>
<sequence length="312" mass="34346">MSALRTAVIGVGYLGNFHAQKYAAIADVELVGVVDNDPKRAEEIATALGTRAFNDHRELIGKVDAVSVVVPTQYHHTVARDFLSAGVHVLIEKPITVTIAEADELIALAEQNRAVFQVGHLERFNPVLVALDGVLQEPLFIESVRIAPFKPRGTDVNVVLDLMIHDIDIIQHIVRSPVERIEAIGAPVFTGEEDIANARIVFKNGCVANVTASRISLKSERKMRIFQRNAYITLDFQNRKVLVAQKGDGEIFPGVPNVKVDERQLEEADALRSEIESFLMSIRQGTPPQVSGHDGRMALETALKINRALGRK</sequence>
<dbReference type="SUPFAM" id="SSF51735">
    <property type="entry name" value="NAD(P)-binding Rossmann-fold domains"/>
    <property type="match status" value="1"/>
</dbReference>